<dbReference type="InterPro" id="IPR004785">
    <property type="entry name" value="RpiB"/>
</dbReference>
<name>A0A1J5PZ70_9ZZZZ</name>
<dbReference type="Pfam" id="PF02502">
    <property type="entry name" value="LacAB_rpiB"/>
    <property type="match status" value="1"/>
</dbReference>
<comment type="caution">
    <text evidence="2">The sequence shown here is derived from an EMBL/GenBank/DDBJ whole genome shotgun (WGS) entry which is preliminary data.</text>
</comment>
<dbReference type="PIRSF" id="PIRSF005384">
    <property type="entry name" value="RpiB_LacA_B"/>
    <property type="match status" value="1"/>
</dbReference>
<sequence>MSVRIAIGSDHAGFQLKELIGKHLRELDYTVIDVGTHSLERADYPEFGAAVGNLVADGQAEFGALVCGSGIGMCIAANKIPGVRAGVAHDVESARLMRAHNDAQIICFGERNTAADLAISCLDAFLATDFEGGRHAARVEQLNALDEERDR</sequence>
<dbReference type="AlphaFoldDB" id="A0A1J5PZ70"/>
<dbReference type="SUPFAM" id="SSF89623">
    <property type="entry name" value="Ribose/Galactose isomerase RpiB/AlsB"/>
    <property type="match status" value="1"/>
</dbReference>
<dbReference type="Gene3D" id="3.40.1400.10">
    <property type="entry name" value="Sugar-phosphate isomerase, RpiB/LacA/LacB"/>
    <property type="match status" value="1"/>
</dbReference>
<organism evidence="2">
    <name type="scientific">mine drainage metagenome</name>
    <dbReference type="NCBI Taxonomy" id="410659"/>
    <lineage>
        <taxon>unclassified sequences</taxon>
        <taxon>metagenomes</taxon>
        <taxon>ecological metagenomes</taxon>
    </lineage>
</organism>
<dbReference type="NCBIfam" id="NF004051">
    <property type="entry name" value="PRK05571.1"/>
    <property type="match status" value="1"/>
</dbReference>
<protein>
    <submittedName>
        <fullName evidence="2">Ribose-5-phosphate isomerase B</fullName>
        <ecNumber evidence="2">5.3.1.6</ecNumber>
    </submittedName>
</protein>
<dbReference type="NCBIfam" id="TIGR00689">
    <property type="entry name" value="rpiB_lacA_lacB"/>
    <property type="match status" value="1"/>
</dbReference>
<dbReference type="GO" id="GO:0009052">
    <property type="term" value="P:pentose-phosphate shunt, non-oxidative branch"/>
    <property type="evidence" value="ECO:0007669"/>
    <property type="project" value="TreeGrafter"/>
</dbReference>
<dbReference type="EMBL" id="MLJW01001890">
    <property type="protein sequence ID" value="OIQ76362.1"/>
    <property type="molecule type" value="Genomic_DNA"/>
</dbReference>
<dbReference type="NCBIfam" id="TIGR01120">
    <property type="entry name" value="rpiB"/>
    <property type="match status" value="1"/>
</dbReference>
<dbReference type="GO" id="GO:0019316">
    <property type="term" value="P:D-allose catabolic process"/>
    <property type="evidence" value="ECO:0007669"/>
    <property type="project" value="TreeGrafter"/>
</dbReference>
<gene>
    <name evidence="2" type="primary">rpiB_3</name>
    <name evidence="2" type="ORF">GALL_419630</name>
</gene>
<evidence type="ECO:0000313" key="2">
    <source>
        <dbReference type="EMBL" id="OIQ76362.1"/>
    </source>
</evidence>
<reference evidence="2" key="1">
    <citation type="submission" date="2016-10" db="EMBL/GenBank/DDBJ databases">
        <title>Sequence of Gallionella enrichment culture.</title>
        <authorList>
            <person name="Poehlein A."/>
            <person name="Muehling M."/>
            <person name="Daniel R."/>
        </authorList>
    </citation>
    <scope>NUCLEOTIDE SEQUENCE</scope>
</reference>
<dbReference type="InterPro" id="IPR003500">
    <property type="entry name" value="RpiB_LacA_LacB"/>
</dbReference>
<dbReference type="GO" id="GO:0004751">
    <property type="term" value="F:ribose-5-phosphate isomerase activity"/>
    <property type="evidence" value="ECO:0007669"/>
    <property type="project" value="UniProtKB-EC"/>
</dbReference>
<accession>A0A1J5PZ70</accession>
<dbReference type="InterPro" id="IPR036569">
    <property type="entry name" value="RpiB_LacA_LacB_sf"/>
</dbReference>
<evidence type="ECO:0000256" key="1">
    <source>
        <dbReference type="ARBA" id="ARBA00023235"/>
    </source>
</evidence>
<proteinExistence type="predicted"/>
<dbReference type="PANTHER" id="PTHR30345">
    <property type="entry name" value="RIBOSE-5-PHOSPHATE ISOMERASE B"/>
    <property type="match status" value="1"/>
</dbReference>
<dbReference type="PANTHER" id="PTHR30345:SF0">
    <property type="entry name" value="DNA DAMAGE-REPAIR_TOLERATION PROTEIN DRT102"/>
    <property type="match status" value="1"/>
</dbReference>
<keyword evidence="1 2" id="KW-0413">Isomerase</keyword>
<dbReference type="EC" id="5.3.1.6" evidence="2"/>